<name>A0A372ITW6_9BACT</name>
<dbReference type="Proteomes" id="UP000264702">
    <property type="component" value="Unassembled WGS sequence"/>
</dbReference>
<dbReference type="RefSeq" id="WP_117297648.1">
    <property type="nucleotide sequence ID" value="NZ_QVQT02000001.1"/>
</dbReference>
<keyword evidence="2" id="KW-0067">ATP-binding</keyword>
<dbReference type="PANTHER" id="PTHR16305">
    <property type="entry name" value="TESTICULAR SOLUBLE ADENYLYL CYCLASE"/>
    <property type="match status" value="1"/>
</dbReference>
<dbReference type="InterPro" id="IPR016032">
    <property type="entry name" value="Sig_transdc_resp-reg_C-effctor"/>
</dbReference>
<dbReference type="GO" id="GO:0005737">
    <property type="term" value="C:cytoplasm"/>
    <property type="evidence" value="ECO:0007669"/>
    <property type="project" value="TreeGrafter"/>
</dbReference>
<gene>
    <name evidence="6" type="ORF">D0Y96_01960</name>
</gene>
<dbReference type="Gene3D" id="3.40.50.300">
    <property type="entry name" value="P-loop containing nucleotide triphosphate hydrolases"/>
    <property type="match status" value="1"/>
</dbReference>
<reference evidence="6 7" key="1">
    <citation type="submission" date="2018-08" db="EMBL/GenBank/DDBJ databases">
        <title>Acidipila sp. 4G-K13, an acidobacterium isolated from forest soil.</title>
        <authorList>
            <person name="Gao Z.-H."/>
            <person name="Qiu L.-H."/>
        </authorList>
    </citation>
    <scope>NUCLEOTIDE SEQUENCE [LARGE SCALE GENOMIC DNA]</scope>
    <source>
        <strain evidence="6 7">4G-K13</strain>
    </source>
</reference>
<dbReference type="InterPro" id="IPR027417">
    <property type="entry name" value="P-loop_NTPase"/>
</dbReference>
<evidence type="ECO:0000313" key="6">
    <source>
        <dbReference type="EMBL" id="RFU18354.1"/>
    </source>
</evidence>
<dbReference type="OrthoDB" id="9816555at2"/>
<evidence type="ECO:0000256" key="1">
    <source>
        <dbReference type="ARBA" id="ARBA00022741"/>
    </source>
</evidence>
<dbReference type="PROSITE" id="PS51755">
    <property type="entry name" value="OMPR_PHOB"/>
    <property type="match status" value="1"/>
</dbReference>
<dbReference type="Pfam" id="PF13191">
    <property type="entry name" value="AAA_16"/>
    <property type="match status" value="1"/>
</dbReference>
<dbReference type="CDD" id="cd00383">
    <property type="entry name" value="trans_reg_C"/>
    <property type="match status" value="1"/>
</dbReference>
<accession>A0A372ITW6</accession>
<dbReference type="GO" id="GO:0006355">
    <property type="term" value="P:regulation of DNA-templated transcription"/>
    <property type="evidence" value="ECO:0007669"/>
    <property type="project" value="InterPro"/>
</dbReference>
<dbReference type="GO" id="GO:0004016">
    <property type="term" value="F:adenylate cyclase activity"/>
    <property type="evidence" value="ECO:0007669"/>
    <property type="project" value="TreeGrafter"/>
</dbReference>
<comment type="caution">
    <text evidence="6">The sequence shown here is derived from an EMBL/GenBank/DDBJ whole genome shotgun (WGS) entry which is preliminary data.</text>
</comment>
<dbReference type="AlphaFoldDB" id="A0A372ITW6"/>
<organism evidence="6 7">
    <name type="scientific">Paracidobacterium acidisoli</name>
    <dbReference type="NCBI Taxonomy" id="2303751"/>
    <lineage>
        <taxon>Bacteria</taxon>
        <taxon>Pseudomonadati</taxon>
        <taxon>Acidobacteriota</taxon>
        <taxon>Terriglobia</taxon>
        <taxon>Terriglobales</taxon>
        <taxon>Acidobacteriaceae</taxon>
        <taxon>Paracidobacterium</taxon>
    </lineage>
</organism>
<dbReference type="InterPro" id="IPR001867">
    <property type="entry name" value="OmpR/PhoB-type_DNA-bd"/>
</dbReference>
<feature type="DNA-binding region" description="OmpR/PhoB-type" evidence="4">
    <location>
        <begin position="1"/>
        <end position="97"/>
    </location>
</feature>
<keyword evidence="3 4" id="KW-0238">DNA-binding</keyword>
<evidence type="ECO:0000256" key="2">
    <source>
        <dbReference type="ARBA" id="ARBA00022840"/>
    </source>
</evidence>
<evidence type="ECO:0000256" key="4">
    <source>
        <dbReference type="PROSITE-ProRule" id="PRU01091"/>
    </source>
</evidence>
<dbReference type="Pfam" id="PF00486">
    <property type="entry name" value="Trans_reg_C"/>
    <property type="match status" value="1"/>
</dbReference>
<dbReference type="Gene3D" id="1.10.10.10">
    <property type="entry name" value="Winged helix-like DNA-binding domain superfamily/Winged helix DNA-binding domain"/>
    <property type="match status" value="1"/>
</dbReference>
<dbReference type="SMART" id="SM00862">
    <property type="entry name" value="Trans_reg_C"/>
    <property type="match status" value="1"/>
</dbReference>
<dbReference type="GO" id="GO:0005524">
    <property type="term" value="F:ATP binding"/>
    <property type="evidence" value="ECO:0007669"/>
    <property type="project" value="UniProtKB-KW"/>
</dbReference>
<dbReference type="GO" id="GO:0000160">
    <property type="term" value="P:phosphorelay signal transduction system"/>
    <property type="evidence" value="ECO:0007669"/>
    <property type="project" value="InterPro"/>
</dbReference>
<dbReference type="SUPFAM" id="SSF46894">
    <property type="entry name" value="C-terminal effector domain of the bipartite response regulators"/>
    <property type="match status" value="1"/>
</dbReference>
<dbReference type="InterPro" id="IPR036388">
    <property type="entry name" value="WH-like_DNA-bd_sf"/>
</dbReference>
<protein>
    <recommendedName>
        <fullName evidence="5">OmpR/PhoB-type domain-containing protein</fullName>
    </recommendedName>
</protein>
<dbReference type="PANTHER" id="PTHR16305:SF28">
    <property type="entry name" value="GUANYLATE CYCLASE DOMAIN-CONTAINING PROTEIN"/>
    <property type="match status" value="1"/>
</dbReference>
<dbReference type="SUPFAM" id="SSF52540">
    <property type="entry name" value="P-loop containing nucleoside triphosphate hydrolases"/>
    <property type="match status" value="1"/>
</dbReference>
<evidence type="ECO:0000313" key="7">
    <source>
        <dbReference type="Proteomes" id="UP000264702"/>
    </source>
</evidence>
<keyword evidence="1" id="KW-0547">Nucleotide-binding</keyword>
<dbReference type="EMBL" id="QVQT01000001">
    <property type="protein sequence ID" value="RFU18354.1"/>
    <property type="molecule type" value="Genomic_DNA"/>
</dbReference>
<dbReference type="InterPro" id="IPR041664">
    <property type="entry name" value="AAA_16"/>
</dbReference>
<feature type="domain" description="OmpR/PhoB-type" evidence="5">
    <location>
        <begin position="1"/>
        <end position="97"/>
    </location>
</feature>
<proteinExistence type="predicted"/>
<keyword evidence="7" id="KW-1185">Reference proteome</keyword>
<dbReference type="GO" id="GO:0003677">
    <property type="term" value="F:DNA binding"/>
    <property type="evidence" value="ECO:0007669"/>
    <property type="project" value="UniProtKB-UniRule"/>
</dbReference>
<evidence type="ECO:0000256" key="3">
    <source>
        <dbReference type="ARBA" id="ARBA00023125"/>
    </source>
</evidence>
<evidence type="ECO:0000259" key="5">
    <source>
        <dbReference type="PROSITE" id="PS51755"/>
    </source>
</evidence>
<sequence>MKQFESYRLDTANECLWRSGQRIELKPKPFAVLRYLVENPGRLITHDELLDALWPETFVQPQVLRTYMLELRKVLGDDIDKPRFIQTLPKRGYRFISAVTGASPASPSAKAGEAAEQPIVGREDELAQLAAELQRTLEGQRRLVFITGETGIGKTALAEAFCRTASVANTACVARGQCVEGFGGPGFGGKEEYYPVTEALNQLCASPDGEVLCGILGRLAPAWLALLRHERVAQAETQDGSRTTSRERMLGAICEALEEFAAQKALVLFFEDLHWADASTLNLISALARRRSSSKLMIVATCRPRDVAAEDPLKRLKQDLVTRRLCTEMAVAPLQKTAVKQFLCRELKQDALPSGLASFLHQHSEGNPLFLIALLEHLLAQRFLIPGEIDGARSWRLRVPLEEMDLGVPAGLAQMIELEIERMSPEEQRLLEAGSLVGMIFPVWAAAAAMRADAADVEEACEQLARRVYFLERAGQDELPDGTRAAFYVFAHGLYREVLCQRQPAAARSRRHRRIADRLSELFAGREASVARELATHYEGSGDWPQAVHALRSAAKRAGEREAWAECAELLEHALQLAGNMSAADREKAARQLQKEIASAKTMLADGISLPPKV</sequence>